<evidence type="ECO:0000256" key="5">
    <source>
        <dbReference type="ARBA" id="ARBA00049660"/>
    </source>
</evidence>
<comment type="caution">
    <text evidence="7">The sequence shown here is derived from an EMBL/GenBank/DDBJ whole genome shotgun (WGS) entry which is preliminary data.</text>
</comment>
<keyword evidence="2 6" id="KW-0812">Transmembrane</keyword>
<comment type="similarity">
    <text evidence="5">Belongs to the FNT transporter (TC 1.A.16) family.</text>
</comment>
<dbReference type="PANTHER" id="PTHR30520:SF6">
    <property type="entry name" value="FORMATE_NITRATE FAMILY TRANSPORTER (EUROFUNG)"/>
    <property type="match status" value="1"/>
</dbReference>
<evidence type="ECO:0000256" key="6">
    <source>
        <dbReference type="SAM" id="Phobius"/>
    </source>
</evidence>
<feature type="transmembrane region" description="Helical" evidence="6">
    <location>
        <begin position="222"/>
        <end position="250"/>
    </location>
</feature>
<dbReference type="PATRIC" id="fig|913848.6.peg.793"/>
<dbReference type="GO" id="GO:0015499">
    <property type="term" value="F:formate transmembrane transporter activity"/>
    <property type="evidence" value="ECO:0007669"/>
    <property type="project" value="TreeGrafter"/>
</dbReference>
<evidence type="ECO:0000313" key="8">
    <source>
        <dbReference type="Proteomes" id="UP000051181"/>
    </source>
</evidence>
<name>A0A0R1FFH4_9LACO</name>
<dbReference type="Proteomes" id="UP000051181">
    <property type="component" value="Unassembled WGS sequence"/>
</dbReference>
<protein>
    <submittedName>
        <fullName evidence="7">Formate nitrite transporter family protein</fullName>
    </submittedName>
</protein>
<evidence type="ECO:0000256" key="1">
    <source>
        <dbReference type="ARBA" id="ARBA00004141"/>
    </source>
</evidence>
<organism evidence="7 8">
    <name type="scientific">Loigolactobacillus coryniformis subsp. coryniformis KCTC 3167 = DSM 20001</name>
    <dbReference type="NCBI Taxonomy" id="913848"/>
    <lineage>
        <taxon>Bacteria</taxon>
        <taxon>Bacillati</taxon>
        <taxon>Bacillota</taxon>
        <taxon>Bacilli</taxon>
        <taxon>Lactobacillales</taxon>
        <taxon>Lactobacillaceae</taxon>
        <taxon>Loigolactobacillus</taxon>
    </lineage>
</organism>
<dbReference type="GeneID" id="65916804"/>
<dbReference type="EMBL" id="AZCN01000002">
    <property type="protein sequence ID" value="KRK19203.1"/>
    <property type="molecule type" value="Genomic_DNA"/>
</dbReference>
<dbReference type="InterPro" id="IPR000292">
    <property type="entry name" value="For/NO2_transpt"/>
</dbReference>
<dbReference type="PANTHER" id="PTHR30520">
    <property type="entry name" value="FORMATE TRANSPORTER-RELATED"/>
    <property type="match status" value="1"/>
</dbReference>
<proteinExistence type="inferred from homology"/>
<dbReference type="eggNOG" id="COG2116">
    <property type="taxonomic scope" value="Bacteria"/>
</dbReference>
<reference evidence="7 8" key="1">
    <citation type="journal article" date="2015" name="Genome Announc.">
        <title>Expanding the biotechnology potential of lactobacilli through comparative genomics of 213 strains and associated genera.</title>
        <authorList>
            <person name="Sun Z."/>
            <person name="Harris H.M."/>
            <person name="McCann A."/>
            <person name="Guo C."/>
            <person name="Argimon S."/>
            <person name="Zhang W."/>
            <person name="Yang X."/>
            <person name="Jeffery I.B."/>
            <person name="Cooney J.C."/>
            <person name="Kagawa T.F."/>
            <person name="Liu W."/>
            <person name="Song Y."/>
            <person name="Salvetti E."/>
            <person name="Wrobel A."/>
            <person name="Rasinkangas P."/>
            <person name="Parkhill J."/>
            <person name="Rea M.C."/>
            <person name="O'Sullivan O."/>
            <person name="Ritari J."/>
            <person name="Douillard F.P."/>
            <person name="Paul Ross R."/>
            <person name="Yang R."/>
            <person name="Briner A.E."/>
            <person name="Felis G.E."/>
            <person name="de Vos W.M."/>
            <person name="Barrangou R."/>
            <person name="Klaenhammer T.R."/>
            <person name="Caufield P.W."/>
            <person name="Cui Y."/>
            <person name="Zhang H."/>
            <person name="O'Toole P.W."/>
        </authorList>
    </citation>
    <scope>NUCLEOTIDE SEQUENCE [LARGE SCALE GENOMIC DNA]</scope>
    <source>
        <strain evidence="7 8">DSM 20001</strain>
    </source>
</reference>
<feature type="transmembrane region" description="Helical" evidence="6">
    <location>
        <begin position="63"/>
        <end position="96"/>
    </location>
</feature>
<evidence type="ECO:0000313" key="7">
    <source>
        <dbReference type="EMBL" id="KRK19203.1"/>
    </source>
</evidence>
<evidence type="ECO:0000256" key="2">
    <source>
        <dbReference type="ARBA" id="ARBA00022692"/>
    </source>
</evidence>
<dbReference type="InterPro" id="IPR023271">
    <property type="entry name" value="Aquaporin-like"/>
</dbReference>
<accession>A0A0R1FFH4</accession>
<feature type="transmembrane region" description="Helical" evidence="6">
    <location>
        <begin position="188"/>
        <end position="216"/>
    </location>
</feature>
<keyword evidence="4 6" id="KW-0472">Membrane</keyword>
<feature type="transmembrane region" description="Helical" evidence="6">
    <location>
        <begin position="156"/>
        <end position="176"/>
    </location>
</feature>
<sequence>MNSLKANQVIETFSLKAKTKSQLGLGKLLLLGMMAGAFIAIGYLAFVRVAGTVPKSWGSFSTFLGACLFPIGLIAITFLGGELVTGNMMILTFGFLKKQLTLVAVIKNWVLVLLANCLGGALFGLLFGHLVGLTEGDFAAKTIAIATAKLADSPSAMIISGVGCNILVGMAIFLAAMSQDFFGKVIGVWFPIMIFVVCGFQHVVANAFILTAAVLAGGHFSASALVLNILLVFIGNAIGGALGLAVPVYYANRESAVVSTTESPESIKQVIVNE</sequence>
<dbReference type="AlphaFoldDB" id="A0A0R1FFH4"/>
<evidence type="ECO:0000256" key="4">
    <source>
        <dbReference type="ARBA" id="ARBA00023136"/>
    </source>
</evidence>
<dbReference type="Pfam" id="PF01226">
    <property type="entry name" value="Form_Nir_trans"/>
    <property type="match status" value="1"/>
</dbReference>
<gene>
    <name evidence="7" type="ORF">FD22_GL000764</name>
</gene>
<comment type="subcellular location">
    <subcellularLocation>
        <location evidence="1">Membrane</location>
        <topology evidence="1">Multi-pass membrane protein</topology>
    </subcellularLocation>
</comment>
<feature type="transmembrane region" description="Helical" evidence="6">
    <location>
        <begin position="108"/>
        <end position="131"/>
    </location>
</feature>
<dbReference type="GO" id="GO:0005886">
    <property type="term" value="C:plasma membrane"/>
    <property type="evidence" value="ECO:0007669"/>
    <property type="project" value="TreeGrafter"/>
</dbReference>
<keyword evidence="3 6" id="KW-1133">Transmembrane helix</keyword>
<dbReference type="Gene3D" id="1.20.1080.10">
    <property type="entry name" value="Glycerol uptake facilitator protein"/>
    <property type="match status" value="1"/>
</dbReference>
<evidence type="ECO:0000256" key="3">
    <source>
        <dbReference type="ARBA" id="ARBA00022989"/>
    </source>
</evidence>
<feature type="transmembrane region" description="Helical" evidence="6">
    <location>
        <begin position="28"/>
        <end position="51"/>
    </location>
</feature>
<dbReference type="RefSeq" id="WP_010009776.1">
    <property type="nucleotide sequence ID" value="NZ_AZCN01000002.1"/>
</dbReference>